<reference evidence="4" key="1">
    <citation type="journal article" date="2023" name="GigaByte">
        <title>Genome assembly of the bearded iris, Iris pallida Lam.</title>
        <authorList>
            <person name="Bruccoleri R.E."/>
            <person name="Oakeley E.J."/>
            <person name="Faust A.M.E."/>
            <person name="Altorfer M."/>
            <person name="Dessus-Babus S."/>
            <person name="Burckhardt D."/>
            <person name="Oertli M."/>
            <person name="Naumann U."/>
            <person name="Petersen F."/>
            <person name="Wong J."/>
        </authorList>
    </citation>
    <scope>NUCLEOTIDE SEQUENCE</scope>
    <source>
        <strain evidence="4">GSM-AAB239-AS_SAM_17_03QT</strain>
    </source>
</reference>
<feature type="compositionally biased region" description="Pro residues" evidence="3">
    <location>
        <begin position="80"/>
        <end position="94"/>
    </location>
</feature>
<comment type="caution">
    <text evidence="4">The sequence shown here is derived from an EMBL/GenBank/DDBJ whole genome shotgun (WGS) entry which is preliminary data.</text>
</comment>
<dbReference type="GO" id="GO:0000139">
    <property type="term" value="C:Golgi membrane"/>
    <property type="evidence" value="ECO:0007669"/>
    <property type="project" value="GOC"/>
</dbReference>
<sequence length="195" mass="20930">MWTEAAERWQRRRHGGGIGRVAPEPVGPTPAPVQGGGGLLPVVAGQAAGGGRHRHRHDPGSHHRRSYGDTHRRRGRPSPHRSPQPPGHGLPQPSPGSLLLSRLFSFWNEAAAEFETLANADSPWVTSLVKKCARKITLSIGDGANDVSMIQAAHVGVGISGLEGMQAVMASNFAVRDSMMTGCSHYIMSFLQHFL</sequence>
<evidence type="ECO:0000256" key="2">
    <source>
        <dbReference type="ARBA" id="ARBA00022448"/>
    </source>
</evidence>
<name>A0AAX6DJX3_IRIPA</name>
<dbReference type="InterPro" id="IPR023214">
    <property type="entry name" value="HAD_sf"/>
</dbReference>
<reference evidence="4" key="2">
    <citation type="submission" date="2023-04" db="EMBL/GenBank/DDBJ databases">
        <authorList>
            <person name="Bruccoleri R.E."/>
            <person name="Oakeley E.J."/>
            <person name="Faust A.-M."/>
            <person name="Dessus-Babus S."/>
            <person name="Altorfer M."/>
            <person name="Burckhardt D."/>
            <person name="Oertli M."/>
            <person name="Naumann U."/>
            <person name="Petersen F."/>
            <person name="Wong J."/>
        </authorList>
    </citation>
    <scope>NUCLEOTIDE SEQUENCE</scope>
    <source>
        <strain evidence="4">GSM-AAB239-AS_SAM_17_03QT</strain>
        <tissue evidence="4">Leaf</tissue>
    </source>
</reference>
<dbReference type="GO" id="GO:0045332">
    <property type="term" value="P:phospholipid translocation"/>
    <property type="evidence" value="ECO:0007669"/>
    <property type="project" value="TreeGrafter"/>
</dbReference>
<dbReference type="GO" id="GO:0005886">
    <property type="term" value="C:plasma membrane"/>
    <property type="evidence" value="ECO:0007669"/>
    <property type="project" value="TreeGrafter"/>
</dbReference>
<evidence type="ECO:0000256" key="1">
    <source>
        <dbReference type="ARBA" id="ARBA00004308"/>
    </source>
</evidence>
<organism evidence="4 5">
    <name type="scientific">Iris pallida</name>
    <name type="common">Sweet iris</name>
    <dbReference type="NCBI Taxonomy" id="29817"/>
    <lineage>
        <taxon>Eukaryota</taxon>
        <taxon>Viridiplantae</taxon>
        <taxon>Streptophyta</taxon>
        <taxon>Embryophyta</taxon>
        <taxon>Tracheophyta</taxon>
        <taxon>Spermatophyta</taxon>
        <taxon>Magnoliopsida</taxon>
        <taxon>Liliopsida</taxon>
        <taxon>Asparagales</taxon>
        <taxon>Iridaceae</taxon>
        <taxon>Iridoideae</taxon>
        <taxon>Irideae</taxon>
        <taxon>Iris</taxon>
    </lineage>
</organism>
<protein>
    <submittedName>
        <fullName evidence="4">Uncharacterized protein</fullName>
    </submittedName>
</protein>
<dbReference type="PANTHER" id="PTHR24092:SF180">
    <property type="entry name" value="PHOSPHOLIPID-TRANSPORTING ATPASE DNF1-RELATED"/>
    <property type="match status" value="1"/>
</dbReference>
<feature type="compositionally biased region" description="Basic and acidic residues" evidence="3">
    <location>
        <begin position="58"/>
        <end position="70"/>
    </location>
</feature>
<dbReference type="GO" id="GO:0048194">
    <property type="term" value="P:Golgi vesicle budding"/>
    <property type="evidence" value="ECO:0007669"/>
    <property type="project" value="TreeGrafter"/>
</dbReference>
<dbReference type="GO" id="GO:0140326">
    <property type="term" value="F:ATPase-coupled intramembrane lipid transporter activity"/>
    <property type="evidence" value="ECO:0007669"/>
    <property type="project" value="TreeGrafter"/>
</dbReference>
<accession>A0AAX6DJX3</accession>
<dbReference type="Proteomes" id="UP001140949">
    <property type="component" value="Unassembled WGS sequence"/>
</dbReference>
<evidence type="ECO:0000256" key="3">
    <source>
        <dbReference type="SAM" id="MobiDB-lite"/>
    </source>
</evidence>
<keyword evidence="5" id="KW-1185">Reference proteome</keyword>
<keyword evidence="2" id="KW-0813">Transport</keyword>
<dbReference type="EMBL" id="JANAVB010044216">
    <property type="protein sequence ID" value="KAJ6792046.1"/>
    <property type="molecule type" value="Genomic_DNA"/>
</dbReference>
<dbReference type="Gene3D" id="3.40.50.1000">
    <property type="entry name" value="HAD superfamily/HAD-like"/>
    <property type="match status" value="1"/>
</dbReference>
<evidence type="ECO:0000313" key="5">
    <source>
        <dbReference type="Proteomes" id="UP001140949"/>
    </source>
</evidence>
<dbReference type="GO" id="GO:0005802">
    <property type="term" value="C:trans-Golgi network"/>
    <property type="evidence" value="ECO:0007669"/>
    <property type="project" value="TreeGrafter"/>
</dbReference>
<dbReference type="SUPFAM" id="SSF56784">
    <property type="entry name" value="HAD-like"/>
    <property type="match status" value="1"/>
</dbReference>
<proteinExistence type="predicted"/>
<dbReference type="InterPro" id="IPR036412">
    <property type="entry name" value="HAD-like_sf"/>
</dbReference>
<comment type="subcellular location">
    <subcellularLocation>
        <location evidence="1">Endomembrane system</location>
    </subcellularLocation>
</comment>
<gene>
    <name evidence="4" type="ORF">M6B38_242855</name>
</gene>
<feature type="region of interest" description="Disordered" evidence="3">
    <location>
        <begin position="1"/>
        <end position="94"/>
    </location>
</feature>
<dbReference type="PANTHER" id="PTHR24092">
    <property type="entry name" value="PROBABLE PHOSPHOLIPID-TRANSPORTING ATPASE"/>
    <property type="match status" value="1"/>
</dbReference>
<evidence type="ECO:0000313" key="4">
    <source>
        <dbReference type="EMBL" id="KAJ6792046.1"/>
    </source>
</evidence>
<dbReference type="AlphaFoldDB" id="A0AAX6DJX3"/>